<evidence type="ECO:0000313" key="2">
    <source>
        <dbReference type="Proteomes" id="UP000078358"/>
    </source>
</evidence>
<comment type="caution">
    <text evidence="1">The sequence shown here is derived from an EMBL/GenBank/DDBJ whole genome shotgun (WGS) entry which is preliminary data.</text>
</comment>
<dbReference type="PATRIC" id="fig|1261658.3.peg.1882"/>
<reference evidence="1 2" key="1">
    <citation type="submission" date="2014-01" db="EMBL/GenBank/DDBJ databases">
        <authorList>
            <person name="Zuccon D."/>
        </authorList>
    </citation>
    <scope>NUCLEOTIDE SEQUENCE [LARGE SCALE GENOMIC DNA]</scope>
    <source>
        <strain evidence="1 2">Y31</strain>
    </source>
</reference>
<accession>A0A179CYG1</accession>
<evidence type="ECO:0000313" key="1">
    <source>
        <dbReference type="EMBL" id="OAQ14953.1"/>
    </source>
</evidence>
<dbReference type="AlphaFoldDB" id="A0A179CYG1"/>
<dbReference type="Proteomes" id="UP000078358">
    <property type="component" value="Unassembled WGS sequence"/>
</dbReference>
<name>A0A179CYG1_BIBTR</name>
<dbReference type="EMBL" id="JACI01000002">
    <property type="protein sequence ID" value="OAQ14953.1"/>
    <property type="molecule type" value="Genomic_DNA"/>
</dbReference>
<organism evidence="1 2">
    <name type="scientific">Bibersteinia trehalosi Y31</name>
    <dbReference type="NCBI Taxonomy" id="1261658"/>
    <lineage>
        <taxon>Bacteria</taxon>
        <taxon>Pseudomonadati</taxon>
        <taxon>Pseudomonadota</taxon>
        <taxon>Gammaproteobacteria</taxon>
        <taxon>Pasteurellales</taxon>
        <taxon>Pasteurellaceae</taxon>
        <taxon>Bibersteinia</taxon>
    </lineage>
</organism>
<gene>
    <name evidence="1" type="ORF">F480_09420</name>
</gene>
<protein>
    <submittedName>
        <fullName evidence="1">Uncharacterized protein</fullName>
    </submittedName>
</protein>
<proteinExistence type="predicted"/>
<sequence>MKGLSLLISPQKVKPILTILKIKLDDLLFERLVVFSHKKSAPYLLVV</sequence>